<dbReference type="PRINTS" id="PR00959">
    <property type="entry name" value="MEVGALKINASE"/>
</dbReference>
<protein>
    <submittedName>
        <fullName evidence="8">Galactokinase</fullName>
    </submittedName>
</protein>
<dbReference type="GO" id="GO:0005829">
    <property type="term" value="C:cytosol"/>
    <property type="evidence" value="ECO:0007669"/>
    <property type="project" value="TreeGrafter"/>
</dbReference>
<sequence>MRNIQQLRADLSAGRWDAAFASLYGCAGRSAAECRARYARLTEGFAAAFGDGEREFAFYSAPGRTELGGNHTDHQHGRVLAASVDLDVIALAAPNGTNTVRVLSEGFKMDVVDLDRLTPVEEEANHSASLIRGVCAAFAAKGWPVQGFDAYTTSAVLKGSGLSSSAAFEVLIGNIANHLFAGGAESPVTIAQIGQYAENVFFGKPSGLLDQMASSVGGVVAMDFADPAAPVVQPLSLDLAGQGYALCIVDTGADHADLTGEYAAIPAEMKAVAAALGGQVLRDVPKENFYRALPALRKELGDRAVLRAFHFYADDERAALQAQALAAGEFDRYLRLVSESGVSSFNYLQNVFCRSKPAEEQPVAVALALAGTLLAGRGAHRVHGGGFAGTIQAYVPLDFVPAFKAGMEALLGEGMCHVVSIRPVGGVHLTEND</sequence>
<accession>A0A9D1V268</accession>
<evidence type="ECO:0000256" key="3">
    <source>
        <dbReference type="ARBA" id="ARBA00022741"/>
    </source>
</evidence>
<dbReference type="Pfam" id="PF00288">
    <property type="entry name" value="GHMP_kinases_N"/>
    <property type="match status" value="1"/>
</dbReference>
<keyword evidence="4" id="KW-0418">Kinase</keyword>
<dbReference type="InterPro" id="IPR006206">
    <property type="entry name" value="Mevalonate/galactokinase"/>
</dbReference>
<dbReference type="InterPro" id="IPR019539">
    <property type="entry name" value="GalKase_N"/>
</dbReference>
<feature type="domain" description="Galactokinase N-terminal" evidence="7">
    <location>
        <begin position="44"/>
        <end position="94"/>
    </location>
</feature>
<keyword evidence="2" id="KW-0808">Transferase</keyword>
<dbReference type="InterPro" id="IPR014721">
    <property type="entry name" value="Ribsml_uS5_D2-typ_fold_subgr"/>
</dbReference>
<evidence type="ECO:0000256" key="5">
    <source>
        <dbReference type="ARBA" id="ARBA00022840"/>
    </source>
</evidence>
<evidence type="ECO:0000259" key="7">
    <source>
        <dbReference type="Pfam" id="PF10509"/>
    </source>
</evidence>
<evidence type="ECO:0000256" key="4">
    <source>
        <dbReference type="ARBA" id="ARBA00022777"/>
    </source>
</evidence>
<dbReference type="SUPFAM" id="SSF55060">
    <property type="entry name" value="GHMP Kinase, C-terminal domain"/>
    <property type="match status" value="1"/>
</dbReference>
<keyword evidence="3" id="KW-0547">Nucleotide-binding</keyword>
<evidence type="ECO:0000256" key="2">
    <source>
        <dbReference type="ARBA" id="ARBA00022679"/>
    </source>
</evidence>
<dbReference type="Proteomes" id="UP000824193">
    <property type="component" value="Unassembled WGS sequence"/>
</dbReference>
<reference evidence="8" key="2">
    <citation type="submission" date="2021-04" db="EMBL/GenBank/DDBJ databases">
        <authorList>
            <person name="Gilroy R."/>
        </authorList>
    </citation>
    <scope>NUCLEOTIDE SEQUENCE</scope>
    <source>
        <strain evidence="8">2239</strain>
    </source>
</reference>
<feature type="domain" description="GHMP kinase N-terminal" evidence="6">
    <location>
        <begin position="130"/>
        <end position="218"/>
    </location>
</feature>
<dbReference type="InterPro" id="IPR006204">
    <property type="entry name" value="GHMP_kinase_N_dom"/>
</dbReference>
<dbReference type="EMBL" id="DXFW01000002">
    <property type="protein sequence ID" value="HIX04702.1"/>
    <property type="molecule type" value="Genomic_DNA"/>
</dbReference>
<keyword evidence="5" id="KW-0067">ATP-binding</keyword>
<name>A0A9D1V268_9FIRM</name>
<gene>
    <name evidence="8" type="ORF">H9865_01130</name>
</gene>
<dbReference type="PROSITE" id="PS00627">
    <property type="entry name" value="GHMP_KINASES_ATP"/>
    <property type="match status" value="1"/>
</dbReference>
<evidence type="ECO:0000313" key="8">
    <source>
        <dbReference type="EMBL" id="HIX04702.1"/>
    </source>
</evidence>
<dbReference type="AlphaFoldDB" id="A0A9D1V268"/>
<dbReference type="PANTHER" id="PTHR10457:SF7">
    <property type="entry name" value="GALACTOKINASE-RELATED"/>
    <property type="match status" value="1"/>
</dbReference>
<evidence type="ECO:0000256" key="1">
    <source>
        <dbReference type="ARBA" id="ARBA00006566"/>
    </source>
</evidence>
<dbReference type="GO" id="GO:0004335">
    <property type="term" value="F:galactokinase activity"/>
    <property type="evidence" value="ECO:0007669"/>
    <property type="project" value="InterPro"/>
</dbReference>
<reference evidence="8" key="1">
    <citation type="journal article" date="2021" name="PeerJ">
        <title>Extensive microbial diversity within the chicken gut microbiome revealed by metagenomics and culture.</title>
        <authorList>
            <person name="Gilroy R."/>
            <person name="Ravi A."/>
            <person name="Getino M."/>
            <person name="Pursley I."/>
            <person name="Horton D.L."/>
            <person name="Alikhan N.F."/>
            <person name="Baker D."/>
            <person name="Gharbi K."/>
            <person name="Hall N."/>
            <person name="Watson M."/>
            <person name="Adriaenssens E.M."/>
            <person name="Foster-Nyarko E."/>
            <person name="Jarju S."/>
            <person name="Secka A."/>
            <person name="Antonio M."/>
            <person name="Oren A."/>
            <person name="Chaudhuri R.R."/>
            <person name="La Ragione R."/>
            <person name="Hildebrand F."/>
            <person name="Pallen M.J."/>
        </authorList>
    </citation>
    <scope>NUCLEOTIDE SEQUENCE</scope>
    <source>
        <strain evidence="8">2239</strain>
    </source>
</reference>
<dbReference type="PIRSF" id="PIRSF000530">
    <property type="entry name" value="Galactokinase"/>
    <property type="match status" value="1"/>
</dbReference>
<dbReference type="GO" id="GO:0006012">
    <property type="term" value="P:galactose metabolic process"/>
    <property type="evidence" value="ECO:0007669"/>
    <property type="project" value="InterPro"/>
</dbReference>
<comment type="similarity">
    <text evidence="1">Belongs to the GHMP kinase family. GalK subfamily.</text>
</comment>
<organism evidence="8 9">
    <name type="scientific">Candidatus Allofournierella pullicola</name>
    <dbReference type="NCBI Taxonomy" id="2838596"/>
    <lineage>
        <taxon>Bacteria</taxon>
        <taxon>Bacillati</taxon>
        <taxon>Bacillota</taxon>
        <taxon>Clostridia</taxon>
        <taxon>Eubacteriales</taxon>
        <taxon>Oscillospiraceae</taxon>
        <taxon>Allofournierella</taxon>
    </lineage>
</organism>
<evidence type="ECO:0000313" key="9">
    <source>
        <dbReference type="Proteomes" id="UP000824193"/>
    </source>
</evidence>
<dbReference type="InterPro" id="IPR000705">
    <property type="entry name" value="Galactokinase"/>
</dbReference>
<dbReference type="Gene3D" id="3.30.70.890">
    <property type="entry name" value="GHMP kinase, C-terminal domain"/>
    <property type="match status" value="1"/>
</dbReference>
<dbReference type="Gene3D" id="3.30.230.10">
    <property type="match status" value="1"/>
</dbReference>
<dbReference type="PRINTS" id="PR00473">
    <property type="entry name" value="GALCTOKINASE"/>
</dbReference>
<dbReference type="GO" id="GO:0005524">
    <property type="term" value="F:ATP binding"/>
    <property type="evidence" value="ECO:0007669"/>
    <property type="project" value="UniProtKB-KW"/>
</dbReference>
<proteinExistence type="inferred from homology"/>
<comment type="caution">
    <text evidence="8">The sequence shown here is derived from an EMBL/GenBank/DDBJ whole genome shotgun (WGS) entry which is preliminary data.</text>
</comment>
<dbReference type="Pfam" id="PF10509">
    <property type="entry name" value="GalKase_gal_bdg"/>
    <property type="match status" value="1"/>
</dbReference>
<dbReference type="SUPFAM" id="SSF54211">
    <property type="entry name" value="Ribosomal protein S5 domain 2-like"/>
    <property type="match status" value="1"/>
</dbReference>
<dbReference type="PANTHER" id="PTHR10457">
    <property type="entry name" value="MEVALONATE KINASE/GALACTOKINASE"/>
    <property type="match status" value="1"/>
</dbReference>
<dbReference type="InterPro" id="IPR036554">
    <property type="entry name" value="GHMP_kinase_C_sf"/>
</dbReference>
<dbReference type="InterPro" id="IPR006203">
    <property type="entry name" value="GHMP_knse_ATP-bd_CS"/>
</dbReference>
<evidence type="ECO:0000259" key="6">
    <source>
        <dbReference type="Pfam" id="PF00288"/>
    </source>
</evidence>
<dbReference type="InterPro" id="IPR020568">
    <property type="entry name" value="Ribosomal_Su5_D2-typ_SF"/>
</dbReference>